<evidence type="ECO:0000256" key="1">
    <source>
        <dbReference type="ARBA" id="ARBA00022603"/>
    </source>
</evidence>
<dbReference type="GO" id="GO:0003676">
    <property type="term" value="F:nucleic acid binding"/>
    <property type="evidence" value="ECO:0007669"/>
    <property type="project" value="InterPro"/>
</dbReference>
<name>A0A3B1C393_9ZZZZ</name>
<dbReference type="EC" id="2.1.1.171" evidence="3"/>
<keyword evidence="1 3" id="KW-0489">Methyltransferase</keyword>
<dbReference type="PIRSF" id="PIRSF004553">
    <property type="entry name" value="CHP00095"/>
    <property type="match status" value="1"/>
</dbReference>
<proteinExistence type="predicted"/>
<accession>A0A3B1C393</accession>
<dbReference type="PROSITE" id="PS00092">
    <property type="entry name" value="N6_MTASE"/>
    <property type="match status" value="1"/>
</dbReference>
<evidence type="ECO:0000256" key="2">
    <source>
        <dbReference type="ARBA" id="ARBA00022679"/>
    </source>
</evidence>
<keyword evidence="2 3" id="KW-0808">Transferase</keyword>
<dbReference type="GO" id="GO:0052913">
    <property type="term" value="F:16S rRNA (guanine(966)-N(2))-methyltransferase activity"/>
    <property type="evidence" value="ECO:0007669"/>
    <property type="project" value="UniProtKB-EC"/>
</dbReference>
<dbReference type="Gene3D" id="3.40.50.150">
    <property type="entry name" value="Vaccinia Virus protein VP39"/>
    <property type="match status" value="1"/>
</dbReference>
<dbReference type="InterPro" id="IPR029063">
    <property type="entry name" value="SAM-dependent_MTases_sf"/>
</dbReference>
<protein>
    <submittedName>
        <fullName evidence="3">16S rRNA (Guanine(966)-N(2))-methyltransferase</fullName>
        <ecNumber evidence="3">2.1.1.171</ecNumber>
    </submittedName>
</protein>
<reference evidence="3" key="1">
    <citation type="submission" date="2018-06" db="EMBL/GenBank/DDBJ databases">
        <authorList>
            <person name="Zhirakovskaya E."/>
        </authorList>
    </citation>
    <scope>NUCLEOTIDE SEQUENCE</scope>
</reference>
<dbReference type="PANTHER" id="PTHR43542:SF1">
    <property type="entry name" value="METHYLTRANSFERASE"/>
    <property type="match status" value="1"/>
</dbReference>
<dbReference type="InterPro" id="IPR002052">
    <property type="entry name" value="DNA_methylase_N6_adenine_CS"/>
</dbReference>
<organism evidence="3">
    <name type="scientific">hydrothermal vent metagenome</name>
    <dbReference type="NCBI Taxonomy" id="652676"/>
    <lineage>
        <taxon>unclassified sequences</taxon>
        <taxon>metagenomes</taxon>
        <taxon>ecological metagenomes</taxon>
    </lineage>
</organism>
<sequence length="184" mass="20508">MRIIGGRYGGARLFTPKGHDARPTSERAREALFNIIGPRIDSARFLDLYGGTGAVGLEALSRGAEHVTVVEIKHVDLVARNSAKLKIDSSREFEVIQADALYTLKELALRGELFDLIFADPPWKDGAEKNIVELAANLLKSAGWLILETYYKTDPPLFEPRLKIVDSRRYGDTALLFYERSTTA</sequence>
<dbReference type="SUPFAM" id="SSF53335">
    <property type="entry name" value="S-adenosyl-L-methionine-dependent methyltransferases"/>
    <property type="match status" value="1"/>
</dbReference>
<dbReference type="InterPro" id="IPR004398">
    <property type="entry name" value="RNA_MeTrfase_RsmD"/>
</dbReference>
<dbReference type="NCBIfam" id="TIGR00095">
    <property type="entry name" value="16S rRNA (guanine(966)-N(2))-methyltransferase RsmD"/>
    <property type="match status" value="1"/>
</dbReference>
<dbReference type="EMBL" id="UOGA01000144">
    <property type="protein sequence ID" value="VAX19053.1"/>
    <property type="molecule type" value="Genomic_DNA"/>
</dbReference>
<dbReference type="CDD" id="cd02440">
    <property type="entry name" value="AdoMet_MTases"/>
    <property type="match status" value="1"/>
</dbReference>
<dbReference type="PANTHER" id="PTHR43542">
    <property type="entry name" value="METHYLTRANSFERASE"/>
    <property type="match status" value="1"/>
</dbReference>
<dbReference type="AlphaFoldDB" id="A0A3B1C393"/>
<gene>
    <name evidence="3" type="ORF">MNBD_NITROSPINAE04-1621</name>
</gene>
<dbReference type="Pfam" id="PF03602">
    <property type="entry name" value="Cons_hypoth95"/>
    <property type="match status" value="1"/>
</dbReference>
<evidence type="ECO:0000313" key="3">
    <source>
        <dbReference type="EMBL" id="VAX19053.1"/>
    </source>
</evidence>